<feature type="transmembrane region" description="Helical" evidence="9">
    <location>
        <begin position="72"/>
        <end position="91"/>
    </location>
</feature>
<feature type="transmembrane region" description="Helical" evidence="9">
    <location>
        <begin position="256"/>
        <end position="284"/>
    </location>
</feature>
<feature type="transmembrane region" description="Helical" evidence="9">
    <location>
        <begin position="142"/>
        <end position="158"/>
    </location>
</feature>
<evidence type="ECO:0000256" key="6">
    <source>
        <dbReference type="ARBA" id="ARBA00022692"/>
    </source>
</evidence>
<keyword evidence="4 9" id="KW-0813">Transport</keyword>
<evidence type="ECO:0000256" key="10">
    <source>
        <dbReference type="SAM" id="MobiDB-lite"/>
    </source>
</evidence>
<dbReference type="GO" id="GO:0005886">
    <property type="term" value="C:plasma membrane"/>
    <property type="evidence" value="ECO:0007669"/>
    <property type="project" value="UniProtKB-SubCell"/>
</dbReference>
<name>A0A183E6X8_9BILA</name>
<evidence type="ECO:0000256" key="9">
    <source>
        <dbReference type="RuleBase" id="RU368035"/>
    </source>
</evidence>
<dbReference type="GO" id="GO:0032217">
    <property type="term" value="F:riboflavin transmembrane transporter activity"/>
    <property type="evidence" value="ECO:0007669"/>
    <property type="project" value="UniProtKB-UniRule"/>
</dbReference>
<evidence type="ECO:0000313" key="13">
    <source>
        <dbReference type="WBParaSite" id="GPUH_0001674101-mRNA-1"/>
    </source>
</evidence>
<evidence type="ECO:0000256" key="5">
    <source>
        <dbReference type="ARBA" id="ARBA00022475"/>
    </source>
</evidence>
<dbReference type="Proteomes" id="UP000271098">
    <property type="component" value="Unassembled WGS sequence"/>
</dbReference>
<feature type="transmembrane region" description="Helical" evidence="9">
    <location>
        <begin position="178"/>
        <end position="199"/>
    </location>
</feature>
<reference evidence="13" key="1">
    <citation type="submission" date="2016-06" db="UniProtKB">
        <authorList>
            <consortium name="WormBaseParasite"/>
        </authorList>
    </citation>
    <scope>IDENTIFICATION</scope>
</reference>
<evidence type="ECO:0000256" key="8">
    <source>
        <dbReference type="ARBA" id="ARBA00023136"/>
    </source>
</evidence>
<evidence type="ECO:0000256" key="4">
    <source>
        <dbReference type="ARBA" id="ARBA00022448"/>
    </source>
</evidence>
<keyword evidence="6 9" id="KW-0812">Transmembrane</keyword>
<dbReference type="InterPro" id="IPR009357">
    <property type="entry name" value="Riboflavin_transptr"/>
</dbReference>
<keyword evidence="8 9" id="KW-0472">Membrane</keyword>
<evidence type="ECO:0000256" key="1">
    <source>
        <dbReference type="ARBA" id="ARBA00000215"/>
    </source>
</evidence>
<comment type="similarity">
    <text evidence="3 9">Belongs to the riboflavin transporter family.</text>
</comment>
<feature type="transmembrane region" description="Helical" evidence="9">
    <location>
        <begin position="12"/>
        <end position="37"/>
    </location>
</feature>
<gene>
    <name evidence="11" type="ORF">GPUH_LOCUS16719</name>
</gene>
<reference evidence="11 12" key="2">
    <citation type="submission" date="2018-11" db="EMBL/GenBank/DDBJ databases">
        <authorList>
            <consortium name="Pathogen Informatics"/>
        </authorList>
    </citation>
    <scope>NUCLEOTIDE SEQUENCE [LARGE SCALE GENOMIC DNA]</scope>
</reference>
<feature type="compositionally biased region" description="Polar residues" evidence="10">
    <location>
        <begin position="110"/>
        <end position="122"/>
    </location>
</feature>
<feature type="region of interest" description="Disordered" evidence="10">
    <location>
        <begin position="101"/>
        <end position="124"/>
    </location>
</feature>
<proteinExistence type="inferred from homology"/>
<comment type="subcellular location">
    <subcellularLocation>
        <location evidence="2 9">Cell membrane</location>
        <topology evidence="2 9">Multi-pass membrane protein</topology>
    </subcellularLocation>
</comment>
<evidence type="ECO:0000256" key="2">
    <source>
        <dbReference type="ARBA" id="ARBA00004651"/>
    </source>
</evidence>
<protein>
    <recommendedName>
        <fullName evidence="9">Riboflavin transporter</fullName>
    </recommendedName>
</protein>
<dbReference type="AlphaFoldDB" id="A0A183E6X8"/>
<comment type="caution">
    <text evidence="9">Lacks conserved residue(s) required for the propagation of feature annotation.</text>
</comment>
<dbReference type="WBParaSite" id="GPUH_0001674101-mRNA-1">
    <property type="protein sequence ID" value="GPUH_0001674101-mRNA-1"/>
    <property type="gene ID" value="GPUH_0001674101"/>
</dbReference>
<evidence type="ECO:0000313" key="11">
    <source>
        <dbReference type="EMBL" id="VDN28410.1"/>
    </source>
</evidence>
<keyword evidence="5 9" id="KW-1003">Cell membrane</keyword>
<comment type="function">
    <text evidence="9">Plasma membrane transporter mediating the uptake by cells of the water soluble vitamin B2/riboflavin that plays a key role in biochemical oxidation-reduction reactions of the carbohydrate, lipid, and amino acid metabolism.</text>
</comment>
<accession>A0A183E6X8</accession>
<feature type="transmembrane region" description="Helical" evidence="9">
    <location>
        <begin position="206"/>
        <end position="236"/>
    </location>
</feature>
<dbReference type="Pfam" id="PF06237">
    <property type="entry name" value="SLC52_ribofla_tr"/>
    <property type="match status" value="1"/>
</dbReference>
<evidence type="ECO:0000313" key="12">
    <source>
        <dbReference type="Proteomes" id="UP000271098"/>
    </source>
</evidence>
<organism evidence="13">
    <name type="scientific">Gongylonema pulchrum</name>
    <dbReference type="NCBI Taxonomy" id="637853"/>
    <lineage>
        <taxon>Eukaryota</taxon>
        <taxon>Metazoa</taxon>
        <taxon>Ecdysozoa</taxon>
        <taxon>Nematoda</taxon>
        <taxon>Chromadorea</taxon>
        <taxon>Rhabditida</taxon>
        <taxon>Spirurina</taxon>
        <taxon>Spiruromorpha</taxon>
        <taxon>Spiruroidea</taxon>
        <taxon>Gongylonematidae</taxon>
        <taxon>Gongylonema</taxon>
    </lineage>
</organism>
<sequence>MALVNATSNVLFMPYMAAFHASYLTAYFVGVGLSALFPSVVSIIQGSGSDCIVVNGTSVRTASALRFGVTEYYLIIFAWMVVATVAFAMLARSKTTVEKKSSTPAALPANTPTDESSPLSVSESDRYAEMGTSRDTSVADKLHCGLLLFLMAVVNAQMNGIIPSVQSYASLPYSQTTYHFGLTLSNVFSPLVCFLPLIVKTCRISVLALLAMASSALTGVIVVSVTVAASALNSFLRTVLATVLSENTADSEKRLFWGGVFIQIGSFLGSCIMFPLVNIFHLFVSAPSCPQ</sequence>
<dbReference type="PANTHER" id="PTHR12929">
    <property type="entry name" value="SOLUTE CARRIER FAMILY 52"/>
    <property type="match status" value="1"/>
</dbReference>
<keyword evidence="7 9" id="KW-1133">Transmembrane helix</keyword>
<dbReference type="OrthoDB" id="9995836at2759"/>
<dbReference type="EMBL" id="UYRT01084140">
    <property type="protein sequence ID" value="VDN28410.1"/>
    <property type="molecule type" value="Genomic_DNA"/>
</dbReference>
<evidence type="ECO:0000256" key="7">
    <source>
        <dbReference type="ARBA" id="ARBA00022989"/>
    </source>
</evidence>
<evidence type="ECO:0000256" key="3">
    <source>
        <dbReference type="ARBA" id="ARBA00006366"/>
    </source>
</evidence>
<keyword evidence="12" id="KW-1185">Reference proteome</keyword>
<dbReference type="PANTHER" id="PTHR12929:SF10">
    <property type="entry name" value="RIBOFLAVIN TRANSPORTER"/>
    <property type="match status" value="1"/>
</dbReference>
<comment type="catalytic activity">
    <reaction evidence="1 9">
        <text>riboflavin(in) = riboflavin(out)</text>
        <dbReference type="Rhea" id="RHEA:35015"/>
        <dbReference type="ChEBI" id="CHEBI:57986"/>
    </reaction>
</comment>